<dbReference type="Proteomes" id="UP000257109">
    <property type="component" value="Unassembled WGS sequence"/>
</dbReference>
<feature type="non-terminal residue" evidence="1">
    <location>
        <position position="1"/>
    </location>
</feature>
<comment type="caution">
    <text evidence="1">The sequence shown here is derived from an EMBL/GenBank/DDBJ whole genome shotgun (WGS) entry which is preliminary data.</text>
</comment>
<dbReference type="AlphaFoldDB" id="A0A371G038"/>
<proteinExistence type="predicted"/>
<name>A0A371G038_MUCPR</name>
<gene>
    <name evidence="1" type="ORF">CR513_35099</name>
</gene>
<evidence type="ECO:0000313" key="2">
    <source>
        <dbReference type="Proteomes" id="UP000257109"/>
    </source>
</evidence>
<protein>
    <submittedName>
        <fullName evidence="1">Uncharacterized protein</fullName>
    </submittedName>
</protein>
<dbReference type="EMBL" id="QJKJ01007200">
    <property type="protein sequence ID" value="RDX83934.1"/>
    <property type="molecule type" value="Genomic_DNA"/>
</dbReference>
<accession>A0A371G038</accession>
<organism evidence="1 2">
    <name type="scientific">Mucuna pruriens</name>
    <name type="common">Velvet bean</name>
    <name type="synonym">Dolichos pruriens</name>
    <dbReference type="NCBI Taxonomy" id="157652"/>
    <lineage>
        <taxon>Eukaryota</taxon>
        <taxon>Viridiplantae</taxon>
        <taxon>Streptophyta</taxon>
        <taxon>Embryophyta</taxon>
        <taxon>Tracheophyta</taxon>
        <taxon>Spermatophyta</taxon>
        <taxon>Magnoliopsida</taxon>
        <taxon>eudicotyledons</taxon>
        <taxon>Gunneridae</taxon>
        <taxon>Pentapetalae</taxon>
        <taxon>rosids</taxon>
        <taxon>fabids</taxon>
        <taxon>Fabales</taxon>
        <taxon>Fabaceae</taxon>
        <taxon>Papilionoideae</taxon>
        <taxon>50 kb inversion clade</taxon>
        <taxon>NPAAA clade</taxon>
        <taxon>indigoferoid/millettioid clade</taxon>
        <taxon>Phaseoleae</taxon>
        <taxon>Mucuna</taxon>
    </lineage>
</organism>
<sequence length="68" mass="7479">MDPSEFRPLSSTDPLYALDPEIEKNLRRLRKAGNLVVNNSRSSDSVINSNQLCTNNSVASSNIFVEPG</sequence>
<keyword evidence="2" id="KW-1185">Reference proteome</keyword>
<evidence type="ECO:0000313" key="1">
    <source>
        <dbReference type="EMBL" id="RDX83934.1"/>
    </source>
</evidence>
<reference evidence="1" key="1">
    <citation type="submission" date="2018-05" db="EMBL/GenBank/DDBJ databases">
        <title>Draft genome of Mucuna pruriens seed.</title>
        <authorList>
            <person name="Nnadi N.E."/>
            <person name="Vos R."/>
            <person name="Hasami M.H."/>
            <person name="Devisetty U.K."/>
            <person name="Aguiy J.C."/>
        </authorList>
    </citation>
    <scope>NUCLEOTIDE SEQUENCE [LARGE SCALE GENOMIC DNA]</scope>
    <source>
        <strain evidence="1">JCA_2017</strain>
    </source>
</reference>